<evidence type="ECO:0000259" key="5">
    <source>
        <dbReference type="PROSITE" id="PS50836"/>
    </source>
</evidence>
<dbReference type="OrthoDB" id="19261at2759"/>
<keyword evidence="6" id="KW-0503">Monooxygenase</keyword>
<dbReference type="PANTHER" id="PTHR10157">
    <property type="entry name" value="DOPAMINE BETA HYDROXYLASE RELATED"/>
    <property type="match status" value="1"/>
</dbReference>
<dbReference type="GO" id="GO:0006589">
    <property type="term" value="P:octopamine biosynthetic process"/>
    <property type="evidence" value="ECO:0007669"/>
    <property type="project" value="TreeGrafter"/>
</dbReference>
<gene>
    <name evidence="6" type="ORF">Fcan01_26199</name>
</gene>
<dbReference type="GO" id="GO:0005615">
    <property type="term" value="C:extracellular space"/>
    <property type="evidence" value="ECO:0007669"/>
    <property type="project" value="TreeGrafter"/>
</dbReference>
<dbReference type="InterPro" id="IPR014784">
    <property type="entry name" value="Cu2_ascorb_mOase-like_C"/>
</dbReference>
<dbReference type="EMBL" id="LNIX01000041">
    <property type="protein sequence ID" value="OXA39163.1"/>
    <property type="molecule type" value="Genomic_DNA"/>
</dbReference>
<dbReference type="InterPro" id="IPR000323">
    <property type="entry name" value="Cu2_ascorb_mOase_N"/>
</dbReference>
<dbReference type="InterPro" id="IPR000945">
    <property type="entry name" value="DBH-like"/>
</dbReference>
<evidence type="ECO:0000313" key="6">
    <source>
        <dbReference type="EMBL" id="OXA39163.1"/>
    </source>
</evidence>
<keyword evidence="7" id="KW-1185">Reference proteome</keyword>
<dbReference type="InterPro" id="IPR024548">
    <property type="entry name" value="Cu2_monoox_C"/>
</dbReference>
<reference evidence="6 7" key="1">
    <citation type="submission" date="2015-12" db="EMBL/GenBank/DDBJ databases">
        <title>The genome of Folsomia candida.</title>
        <authorList>
            <person name="Faddeeva A."/>
            <person name="Derks M.F."/>
            <person name="Anvar Y."/>
            <person name="Smit S."/>
            <person name="Van Straalen N."/>
            <person name="Roelofs D."/>
        </authorList>
    </citation>
    <scope>NUCLEOTIDE SEQUENCE [LARGE SCALE GENOMIC DNA]</scope>
    <source>
        <strain evidence="6 7">VU population</strain>
        <tissue evidence="6">Whole body</tissue>
    </source>
</reference>
<comment type="similarity">
    <text evidence="1">Belongs to the copper type II ascorbate-dependent monooxygenase family.</text>
</comment>
<dbReference type="InterPro" id="IPR028460">
    <property type="entry name" value="Tbh/DBH"/>
</dbReference>
<feature type="signal peptide" evidence="4">
    <location>
        <begin position="1"/>
        <end position="21"/>
    </location>
</feature>
<sequence length="556" mass="63553">MSSLYFAIICLVFNFLIKVFGEGPMLLDSKYSIQWDIDLENSRIYFQSIVETVGYVGFGLSSNGQMNGADIFIAGVVPINWTYAMDMHGVGHTLVRDDVNDWHLTSASENSTHTHLSFWRELNTCDLEDVAITNDTVRIIWSYGASDDITYHGEGSRGTTSTNFLAPPQPVWDPSRYSRFDVTINFTMPAEETTYWCSLHRGPRVTAKSHIVAFEASLNNDLARIHTHHFVLMMCNAPPGLNATELFEPHVGRGGHLCYDVPEFNPLPMLYCQEYLYVWAVGGRPTRFQELVGYPFGDSGTEVYYLLEVHYDNPRRTPGLTFVTGVSIYHTAELREVDAGLMWTPYDNNPSLIIPPETTGFTIRRKMKFRHFRDGIELEWIMSDGNYDFNFQQSSDLWEERTVLPGDQLTVECVFDSTGRNNTVIAGGFSTREEMCEAIFWYYPKIPLVSCGSIYPFESALAEYGVTNYTLIRNSTYMTVPWIWAPESLAGSNGMDLLTSLNTRYNWTLEFIDFMRQSRQFGQHLYHCLVDGEDAEYGNVRYPQLEQEYQPINPCV</sequence>
<dbReference type="Pfam" id="PF03351">
    <property type="entry name" value="DOMON"/>
    <property type="match status" value="1"/>
</dbReference>
<dbReference type="Pfam" id="PF01082">
    <property type="entry name" value="Cu2_monooxygen"/>
    <property type="match status" value="1"/>
</dbReference>
<evidence type="ECO:0000256" key="1">
    <source>
        <dbReference type="ARBA" id="ARBA00010676"/>
    </source>
</evidence>
<accession>A0A226D1W6</accession>
<dbReference type="InterPro" id="IPR005018">
    <property type="entry name" value="DOMON_domain"/>
</dbReference>
<dbReference type="Gene3D" id="2.60.120.230">
    <property type="match status" value="1"/>
</dbReference>
<dbReference type="GO" id="GO:0005507">
    <property type="term" value="F:copper ion binding"/>
    <property type="evidence" value="ECO:0007669"/>
    <property type="project" value="InterPro"/>
</dbReference>
<comment type="caution">
    <text evidence="6">The sequence shown here is derived from an EMBL/GenBank/DDBJ whole genome shotgun (WGS) entry which is preliminary data.</text>
</comment>
<dbReference type="PRINTS" id="PR00767">
    <property type="entry name" value="DBMONOXGNASE"/>
</dbReference>
<keyword evidence="2" id="KW-1015">Disulfide bond</keyword>
<dbReference type="PROSITE" id="PS50836">
    <property type="entry name" value="DOMON"/>
    <property type="match status" value="1"/>
</dbReference>
<evidence type="ECO:0000256" key="3">
    <source>
        <dbReference type="ARBA" id="ARBA00023180"/>
    </source>
</evidence>
<dbReference type="InterPro" id="IPR036939">
    <property type="entry name" value="Cu2_ascorb_mOase_N_sf"/>
</dbReference>
<dbReference type="CDD" id="cd09631">
    <property type="entry name" value="DOMON_DOH"/>
    <property type="match status" value="1"/>
</dbReference>
<dbReference type="Gene3D" id="2.60.120.310">
    <property type="entry name" value="Copper type II, ascorbate-dependent monooxygenase, N-terminal domain"/>
    <property type="match status" value="1"/>
</dbReference>
<keyword evidence="4" id="KW-0732">Signal</keyword>
<name>A0A226D1W6_FOLCA</name>
<dbReference type="GO" id="GO:0004500">
    <property type="term" value="F:dopamine beta-monooxygenase activity"/>
    <property type="evidence" value="ECO:0007669"/>
    <property type="project" value="InterPro"/>
</dbReference>
<feature type="domain" description="DOMON" evidence="5">
    <location>
        <begin position="29"/>
        <end position="144"/>
    </location>
</feature>
<dbReference type="GO" id="GO:0042421">
    <property type="term" value="P:norepinephrine biosynthetic process"/>
    <property type="evidence" value="ECO:0007669"/>
    <property type="project" value="TreeGrafter"/>
</dbReference>
<dbReference type="OMA" id="IELEWIM"/>
<evidence type="ECO:0000256" key="2">
    <source>
        <dbReference type="ARBA" id="ARBA00023157"/>
    </source>
</evidence>
<organism evidence="6 7">
    <name type="scientific">Folsomia candida</name>
    <name type="common">Springtail</name>
    <dbReference type="NCBI Taxonomy" id="158441"/>
    <lineage>
        <taxon>Eukaryota</taxon>
        <taxon>Metazoa</taxon>
        <taxon>Ecdysozoa</taxon>
        <taxon>Arthropoda</taxon>
        <taxon>Hexapoda</taxon>
        <taxon>Collembola</taxon>
        <taxon>Entomobryomorpha</taxon>
        <taxon>Isotomoidea</taxon>
        <taxon>Isotomidae</taxon>
        <taxon>Proisotominae</taxon>
        <taxon>Folsomia</taxon>
    </lineage>
</organism>
<evidence type="ECO:0000256" key="4">
    <source>
        <dbReference type="SAM" id="SignalP"/>
    </source>
</evidence>
<dbReference type="AlphaFoldDB" id="A0A226D1W6"/>
<dbReference type="Pfam" id="PF03712">
    <property type="entry name" value="Cu2_monoox_C"/>
    <property type="match status" value="1"/>
</dbReference>
<keyword evidence="3" id="KW-0325">Glycoprotein</keyword>
<dbReference type="GO" id="GO:0030667">
    <property type="term" value="C:secretory granule membrane"/>
    <property type="evidence" value="ECO:0007669"/>
    <property type="project" value="TreeGrafter"/>
</dbReference>
<dbReference type="PANTHER" id="PTHR10157:SF41">
    <property type="entry name" value="DBH-LIKE MONOOXYGENASE PROTEIN 2 HOMOLOG"/>
    <property type="match status" value="1"/>
</dbReference>
<keyword evidence="6" id="KW-0560">Oxidoreductase</keyword>
<dbReference type="InterPro" id="IPR008977">
    <property type="entry name" value="PHM/PNGase_F_dom_sf"/>
</dbReference>
<dbReference type="GO" id="GO:0042420">
    <property type="term" value="P:dopamine catabolic process"/>
    <property type="evidence" value="ECO:0007669"/>
    <property type="project" value="TreeGrafter"/>
</dbReference>
<feature type="chain" id="PRO_5013279726" evidence="4">
    <location>
        <begin position="22"/>
        <end position="556"/>
    </location>
</feature>
<dbReference type="InterPro" id="IPR045266">
    <property type="entry name" value="DOH_DOMON"/>
</dbReference>
<protein>
    <submittedName>
        <fullName evidence="6">DBH-like monooxygenase protein 2</fullName>
    </submittedName>
</protein>
<dbReference type="Proteomes" id="UP000198287">
    <property type="component" value="Unassembled WGS sequence"/>
</dbReference>
<dbReference type="SMART" id="SM00664">
    <property type="entry name" value="DoH"/>
    <property type="match status" value="1"/>
</dbReference>
<evidence type="ECO:0000313" key="7">
    <source>
        <dbReference type="Proteomes" id="UP000198287"/>
    </source>
</evidence>
<dbReference type="SUPFAM" id="SSF49742">
    <property type="entry name" value="PHM/PNGase F"/>
    <property type="match status" value="2"/>
</dbReference>
<proteinExistence type="inferred from homology"/>